<reference evidence="2 3" key="1">
    <citation type="journal article" date="2019" name="Int. J. Syst. Evol. Microbiol.">
        <title>The Global Catalogue of Microorganisms (GCM) 10K type strain sequencing project: providing services to taxonomists for standard genome sequencing and annotation.</title>
        <authorList>
            <consortium name="The Broad Institute Genomics Platform"/>
            <consortium name="The Broad Institute Genome Sequencing Center for Infectious Disease"/>
            <person name="Wu L."/>
            <person name="Ma J."/>
        </authorList>
    </citation>
    <scope>NUCLEOTIDE SEQUENCE [LARGE SCALE GENOMIC DNA]</scope>
    <source>
        <strain evidence="2 3">JCM 5052</strain>
    </source>
</reference>
<dbReference type="EMBL" id="BAAABZ010000025">
    <property type="protein sequence ID" value="GAA0531017.1"/>
    <property type="molecule type" value="Genomic_DNA"/>
</dbReference>
<organism evidence="2 3">
    <name type="scientific">Streptomyces mordarskii</name>
    <dbReference type="NCBI Taxonomy" id="1226758"/>
    <lineage>
        <taxon>Bacteria</taxon>
        <taxon>Bacillati</taxon>
        <taxon>Actinomycetota</taxon>
        <taxon>Actinomycetes</taxon>
        <taxon>Kitasatosporales</taxon>
        <taxon>Streptomycetaceae</taxon>
        <taxon>Streptomyces</taxon>
    </lineage>
</organism>
<keyword evidence="3" id="KW-1185">Reference proteome</keyword>
<gene>
    <name evidence="2" type="ORF">GCM10010390_36530</name>
</gene>
<evidence type="ECO:0000256" key="1">
    <source>
        <dbReference type="SAM" id="MobiDB-lite"/>
    </source>
</evidence>
<proteinExistence type="predicted"/>
<name>A0ABN1D0R4_9ACTN</name>
<evidence type="ECO:0000313" key="2">
    <source>
        <dbReference type="EMBL" id="GAA0531017.1"/>
    </source>
</evidence>
<evidence type="ECO:0000313" key="3">
    <source>
        <dbReference type="Proteomes" id="UP001501576"/>
    </source>
</evidence>
<protein>
    <submittedName>
        <fullName evidence="2">Uncharacterized protein</fullName>
    </submittedName>
</protein>
<feature type="region of interest" description="Disordered" evidence="1">
    <location>
        <begin position="51"/>
        <end position="81"/>
    </location>
</feature>
<sequence>MDGRAQCPILESGWATVTGISGGPCRHPVSGNRFAWWPVLGGGITRMGSHGGAGGQRYDGAGAGRGRSGGPGAGGAVGPVG</sequence>
<accession>A0ABN1D0R4</accession>
<comment type="caution">
    <text evidence="2">The sequence shown here is derived from an EMBL/GenBank/DDBJ whole genome shotgun (WGS) entry which is preliminary data.</text>
</comment>
<dbReference type="Proteomes" id="UP001501576">
    <property type="component" value="Unassembled WGS sequence"/>
</dbReference>